<feature type="region of interest" description="Disordered" evidence="1">
    <location>
        <begin position="1"/>
        <end position="32"/>
    </location>
</feature>
<proteinExistence type="predicted"/>
<dbReference type="AlphaFoldDB" id="A0AAV2J4V5"/>
<name>A0AAV2J4V5_KNICA</name>
<keyword evidence="3" id="KW-1185">Reference proteome</keyword>
<feature type="region of interest" description="Disordered" evidence="1">
    <location>
        <begin position="46"/>
        <end position="74"/>
    </location>
</feature>
<accession>A0AAV2J4V5</accession>
<organism evidence="2 3">
    <name type="scientific">Knipowitschia caucasica</name>
    <name type="common">Caucasian dwarf goby</name>
    <name type="synonym">Pomatoschistus caucasicus</name>
    <dbReference type="NCBI Taxonomy" id="637954"/>
    <lineage>
        <taxon>Eukaryota</taxon>
        <taxon>Metazoa</taxon>
        <taxon>Chordata</taxon>
        <taxon>Craniata</taxon>
        <taxon>Vertebrata</taxon>
        <taxon>Euteleostomi</taxon>
        <taxon>Actinopterygii</taxon>
        <taxon>Neopterygii</taxon>
        <taxon>Teleostei</taxon>
        <taxon>Neoteleostei</taxon>
        <taxon>Acanthomorphata</taxon>
        <taxon>Gobiaria</taxon>
        <taxon>Gobiiformes</taxon>
        <taxon>Gobioidei</taxon>
        <taxon>Gobiidae</taxon>
        <taxon>Gobiinae</taxon>
        <taxon>Knipowitschia</taxon>
    </lineage>
</organism>
<evidence type="ECO:0000313" key="2">
    <source>
        <dbReference type="EMBL" id="CAL1572477.1"/>
    </source>
</evidence>
<dbReference type="EMBL" id="OZ035833">
    <property type="protein sequence ID" value="CAL1572477.1"/>
    <property type="molecule type" value="Genomic_DNA"/>
</dbReference>
<reference evidence="2 3" key="1">
    <citation type="submission" date="2024-04" db="EMBL/GenBank/DDBJ databases">
        <authorList>
            <person name="Waldvogel A.-M."/>
            <person name="Schoenle A."/>
        </authorList>
    </citation>
    <scope>NUCLEOTIDE SEQUENCE [LARGE SCALE GENOMIC DNA]</scope>
</reference>
<gene>
    <name evidence="2" type="ORF">KC01_LOCUS4511</name>
</gene>
<dbReference type="Proteomes" id="UP001497482">
    <property type="component" value="Chromosome 11"/>
</dbReference>
<evidence type="ECO:0000256" key="1">
    <source>
        <dbReference type="SAM" id="MobiDB-lite"/>
    </source>
</evidence>
<protein>
    <submittedName>
        <fullName evidence="2">Uncharacterized protein</fullName>
    </submittedName>
</protein>
<evidence type="ECO:0000313" key="3">
    <source>
        <dbReference type="Proteomes" id="UP001497482"/>
    </source>
</evidence>
<sequence length="95" mass="10212">MALAVPGPHYLPARFIPGEHGSEPRNESRAGFCSSDSAVAQKLCRHKRQYGGTQAPGGDSLEMSPSPPHSSTLSSAYHLSLVTPHYCQTPLLLRL</sequence>